<proteinExistence type="inferred from homology"/>
<sequence length="94" mass="10871">MARANYLRTAKDAVRKSLSYAYRDRRVRKRDFRRLWITRIGIAAKQEGVSYSQLMNALKKANIQINRKILAEIAVFHKEGFANLVKVAMSDGNK</sequence>
<dbReference type="NCBIfam" id="TIGR01032">
    <property type="entry name" value="rplT_bact"/>
    <property type="match status" value="1"/>
</dbReference>
<dbReference type="InterPro" id="IPR035566">
    <property type="entry name" value="Ribosomal_protein_bL20_C"/>
</dbReference>
<organism evidence="7">
    <name type="scientific">uncultured Atribacterota bacterium</name>
    <dbReference type="NCBI Taxonomy" id="263865"/>
    <lineage>
        <taxon>Bacteria</taxon>
        <taxon>Pseudomonadati</taxon>
        <taxon>Atribacterota</taxon>
        <taxon>environmental samples</taxon>
    </lineage>
</organism>
<dbReference type="GO" id="GO:0006412">
    <property type="term" value="P:translation"/>
    <property type="evidence" value="ECO:0007669"/>
    <property type="project" value="InterPro"/>
</dbReference>
<accession>G3BMT1</accession>
<dbReference type="InterPro" id="IPR005813">
    <property type="entry name" value="Ribosomal_bL20"/>
</dbReference>
<evidence type="ECO:0000256" key="1">
    <source>
        <dbReference type="ARBA" id="ARBA00007698"/>
    </source>
</evidence>
<keyword evidence="3 6" id="KW-0694">RNA-binding</keyword>
<keyword evidence="5 6" id="KW-0687">Ribonucleoprotein</keyword>
<reference evidence="7" key="1">
    <citation type="submission" date="2009-11" db="EMBL/GenBank/DDBJ databases">
        <title>Microbial diversity profiles of fluids from low-temperature petroleum reservoirs with and without exogenous water perturbation.</title>
        <authorList>
            <person name="Pham V.D."/>
            <person name="Hnatow L.L."/>
            <person name="Zhang S."/>
            <person name="Fallon R.D."/>
            <person name="DeLong E.F."/>
            <person name="Keeler S.J."/>
        </authorList>
    </citation>
    <scope>NUCLEOTIDE SEQUENCE</scope>
</reference>
<evidence type="ECO:0000313" key="7">
    <source>
        <dbReference type="EMBL" id="ADM95036.1"/>
    </source>
</evidence>
<evidence type="ECO:0000256" key="4">
    <source>
        <dbReference type="ARBA" id="ARBA00022980"/>
    </source>
</evidence>
<dbReference type="AlphaFoldDB" id="G3BMT1"/>
<dbReference type="EMBL" id="GU180083">
    <property type="protein sequence ID" value="ADM95036.1"/>
    <property type="molecule type" value="Genomic_DNA"/>
</dbReference>
<comment type="function">
    <text evidence="6">Binds directly to 23S ribosomal RNA and is necessary for the in vitro assembly process of the 50S ribosomal subunit. It is not involved in the protein synthesizing functions of that subunit.</text>
</comment>
<dbReference type="SUPFAM" id="SSF74731">
    <property type="entry name" value="Ribosomal protein L20"/>
    <property type="match status" value="1"/>
</dbReference>
<dbReference type="CDD" id="cd07026">
    <property type="entry name" value="Ribosomal_L20"/>
    <property type="match status" value="1"/>
</dbReference>
<dbReference type="Pfam" id="PF00453">
    <property type="entry name" value="Ribosomal_L20"/>
    <property type="match status" value="1"/>
</dbReference>
<protein>
    <recommendedName>
        <fullName evidence="6">50S ribosomal protein L20</fullName>
    </recommendedName>
</protein>
<evidence type="ECO:0000256" key="2">
    <source>
        <dbReference type="ARBA" id="ARBA00022730"/>
    </source>
</evidence>
<dbReference type="PANTHER" id="PTHR10986">
    <property type="entry name" value="39S RIBOSOMAL PROTEIN L20"/>
    <property type="match status" value="1"/>
</dbReference>
<dbReference type="Gene3D" id="6.10.160.10">
    <property type="match status" value="1"/>
</dbReference>
<evidence type="ECO:0000256" key="5">
    <source>
        <dbReference type="ARBA" id="ARBA00023274"/>
    </source>
</evidence>
<evidence type="ECO:0000256" key="6">
    <source>
        <dbReference type="RuleBase" id="RU000560"/>
    </source>
</evidence>
<dbReference type="Gene3D" id="1.10.1900.20">
    <property type="entry name" value="Ribosomal protein L20"/>
    <property type="match status" value="1"/>
</dbReference>
<evidence type="ECO:0000256" key="3">
    <source>
        <dbReference type="ARBA" id="ARBA00022884"/>
    </source>
</evidence>
<dbReference type="GO" id="GO:0003735">
    <property type="term" value="F:structural constituent of ribosome"/>
    <property type="evidence" value="ECO:0007669"/>
    <property type="project" value="InterPro"/>
</dbReference>
<name>G3BMT1_9BACT</name>
<keyword evidence="2 6" id="KW-0699">rRNA-binding</keyword>
<dbReference type="FunFam" id="1.10.1900.20:FF:000001">
    <property type="entry name" value="50S ribosomal protein L20"/>
    <property type="match status" value="1"/>
</dbReference>
<dbReference type="PRINTS" id="PR00062">
    <property type="entry name" value="RIBOSOMALL20"/>
</dbReference>
<dbReference type="GO" id="GO:1990904">
    <property type="term" value="C:ribonucleoprotein complex"/>
    <property type="evidence" value="ECO:0007669"/>
    <property type="project" value="UniProtKB-KW"/>
</dbReference>
<dbReference type="GO" id="GO:0019843">
    <property type="term" value="F:rRNA binding"/>
    <property type="evidence" value="ECO:0007669"/>
    <property type="project" value="UniProtKB-KW"/>
</dbReference>
<comment type="similarity">
    <text evidence="1 6">Belongs to the bacterial ribosomal protein bL20 family.</text>
</comment>
<dbReference type="GO" id="GO:0005840">
    <property type="term" value="C:ribosome"/>
    <property type="evidence" value="ECO:0007669"/>
    <property type="project" value="UniProtKB-KW"/>
</dbReference>
<keyword evidence="4 6" id="KW-0689">Ribosomal protein</keyword>